<dbReference type="InterPro" id="IPR051686">
    <property type="entry name" value="Lipoprotein_DolP"/>
</dbReference>
<dbReference type="SMART" id="SM00749">
    <property type="entry name" value="BON"/>
    <property type="match status" value="3"/>
</dbReference>
<keyword evidence="1" id="KW-0732">Signal</keyword>
<feature type="domain" description="BON" evidence="2">
    <location>
        <begin position="82"/>
        <end position="150"/>
    </location>
</feature>
<keyword evidence="3" id="KW-0449">Lipoprotein</keyword>
<dbReference type="PANTHER" id="PTHR34606:SF4">
    <property type="entry name" value="OUTER MEMBRANE LIPOPROTEIN DOLP"/>
    <property type="match status" value="1"/>
</dbReference>
<dbReference type="Pfam" id="PF04972">
    <property type="entry name" value="BON"/>
    <property type="match status" value="3"/>
</dbReference>
<dbReference type="Proteomes" id="UP000001868">
    <property type="component" value="Plasmid pHLK1"/>
</dbReference>
<dbReference type="EMBL" id="CP000748">
    <property type="protein sequence ID" value="ACG80002.1"/>
    <property type="molecule type" value="Genomic_DNA"/>
</dbReference>
<gene>
    <name evidence="3" type="ordered locus">PHZ_p0059</name>
</gene>
<dbReference type="HOGENOM" id="CLU_082070_0_0_5"/>
<evidence type="ECO:0000313" key="4">
    <source>
        <dbReference type="Proteomes" id="UP000001868"/>
    </source>
</evidence>
<dbReference type="InterPro" id="IPR007055">
    <property type="entry name" value="BON_dom"/>
</dbReference>
<evidence type="ECO:0000313" key="3">
    <source>
        <dbReference type="EMBL" id="ACG80002.1"/>
    </source>
</evidence>
<dbReference type="PROSITE" id="PS50914">
    <property type="entry name" value="BON"/>
    <property type="match status" value="3"/>
</dbReference>
<keyword evidence="3" id="KW-0614">Plasmid</keyword>
<dbReference type="OrthoDB" id="870892at2"/>
<dbReference type="PANTHER" id="PTHR34606">
    <property type="entry name" value="BON DOMAIN-CONTAINING PROTEIN"/>
    <property type="match status" value="1"/>
</dbReference>
<evidence type="ECO:0000256" key="1">
    <source>
        <dbReference type="ARBA" id="ARBA00022729"/>
    </source>
</evidence>
<geneLocation type="plasmid" evidence="4">
    <name>pHLK1</name>
</geneLocation>
<protein>
    <submittedName>
        <fullName evidence="3">Transport-associated protein(Predicted periplasmic or secreted lipoprotein)</fullName>
    </submittedName>
</protein>
<evidence type="ECO:0000259" key="2">
    <source>
        <dbReference type="PROSITE" id="PS50914"/>
    </source>
</evidence>
<dbReference type="eggNOG" id="COG2823">
    <property type="taxonomic scope" value="Bacteria"/>
</dbReference>
<organism evidence="3 4">
    <name type="scientific">Phenylobacterium zucineum (strain HLK1)</name>
    <dbReference type="NCBI Taxonomy" id="450851"/>
    <lineage>
        <taxon>Bacteria</taxon>
        <taxon>Pseudomonadati</taxon>
        <taxon>Pseudomonadota</taxon>
        <taxon>Alphaproteobacteria</taxon>
        <taxon>Caulobacterales</taxon>
        <taxon>Caulobacteraceae</taxon>
        <taxon>Phenylobacterium</taxon>
    </lineage>
</organism>
<accession>B4RI27</accession>
<proteinExistence type="predicted"/>
<dbReference type="Gene3D" id="3.30.1340.30">
    <property type="match status" value="3"/>
</dbReference>
<dbReference type="AlphaFoldDB" id="B4RI27"/>
<feature type="domain" description="BON" evidence="2">
    <location>
        <begin position="153"/>
        <end position="220"/>
    </location>
</feature>
<keyword evidence="4" id="KW-1185">Reference proteome</keyword>
<sequence length="220" mass="24641">MALFRTDTDIKRDVEDEIRWDPSIEDDSHIAVAVNDGVVTLTGYTKKYMDSYYAERAAKRVQGVKGVANELEIKYDTGSERPDPDIAEEAVKALKRDLPLTHEKLKVIAKDGRLTLEGEVEWNYQKETAERAVRTIRGVKSISNLITVKPKVTPSDVKKKIEDAFVRSAQLDANKVTVEVDGSRVILRGSVRSWAERQEAERSAWSAPGVTSVDNRIVIA</sequence>
<feature type="domain" description="BON" evidence="2">
    <location>
        <begin position="6"/>
        <end position="75"/>
    </location>
</feature>
<dbReference type="KEGG" id="pzu:PHZ_p0059"/>
<dbReference type="InterPro" id="IPR014004">
    <property type="entry name" value="Transpt-assoc_nodulatn_dom_bac"/>
</dbReference>
<name>B4RI27_PHEZH</name>
<reference evidence="3 4" key="1">
    <citation type="journal article" date="2008" name="BMC Genomics">
        <title>Complete genome of Phenylobacterium zucineum - a novel facultative intracellular bacterium isolated from human erythroleukemia cell line K562.</title>
        <authorList>
            <person name="Luo Y."/>
            <person name="Xu X."/>
            <person name="Ding Z."/>
            <person name="Liu Z."/>
            <person name="Zhang B."/>
            <person name="Yan Z."/>
            <person name="Sun J."/>
            <person name="Hu S."/>
            <person name="Hu X."/>
        </authorList>
    </citation>
    <scope>NUCLEOTIDE SEQUENCE [LARGE SCALE GENOMIC DNA]</scope>
    <source>
        <strain evidence="4">HLK1</strain>
        <plasmid evidence="4">HLK1</plasmid>
        <plasmid evidence="4">Plasmid pHLK1</plasmid>
    </source>
</reference>
<dbReference type="RefSeq" id="WP_012520302.1">
    <property type="nucleotide sequence ID" value="NC_011143.1"/>
</dbReference>